<name>A0A9X1MBK8_9MICC</name>
<reference evidence="1" key="1">
    <citation type="submission" date="2021-10" db="EMBL/GenBank/DDBJ databases">
        <title>Novel species in genus Arthrobacter.</title>
        <authorList>
            <person name="Liu Y."/>
        </authorList>
    </citation>
    <scope>NUCLEOTIDE SEQUENCE</scope>
    <source>
        <strain evidence="1">Zg-Y453</strain>
    </source>
</reference>
<comment type="caution">
    <text evidence="1">The sequence shown here is derived from an EMBL/GenBank/DDBJ whole genome shotgun (WGS) entry which is preliminary data.</text>
</comment>
<organism evidence="1 2">
    <name type="scientific">Arthrobacter caoxuetaonis</name>
    <dbReference type="NCBI Taxonomy" id="2886935"/>
    <lineage>
        <taxon>Bacteria</taxon>
        <taxon>Bacillati</taxon>
        <taxon>Actinomycetota</taxon>
        <taxon>Actinomycetes</taxon>
        <taxon>Micrococcales</taxon>
        <taxon>Micrococcaceae</taxon>
        <taxon>Arthrobacter</taxon>
    </lineage>
</organism>
<dbReference type="RefSeq" id="WP_227894619.1">
    <property type="nucleotide sequence ID" value="NZ_CP099466.1"/>
</dbReference>
<gene>
    <name evidence="1" type="ORF">LJ757_03435</name>
</gene>
<dbReference type="AlphaFoldDB" id="A0A9X1MBK8"/>
<evidence type="ECO:0000313" key="2">
    <source>
        <dbReference type="Proteomes" id="UP001139158"/>
    </source>
</evidence>
<dbReference type="EMBL" id="JAJFZV010000002">
    <property type="protein sequence ID" value="MCC3296858.1"/>
    <property type="molecule type" value="Genomic_DNA"/>
</dbReference>
<proteinExistence type="predicted"/>
<dbReference type="Proteomes" id="UP001139158">
    <property type="component" value="Unassembled WGS sequence"/>
</dbReference>
<accession>A0A9X1MBK8</accession>
<protein>
    <submittedName>
        <fullName evidence="1">Uncharacterized protein</fullName>
    </submittedName>
</protein>
<evidence type="ECO:0000313" key="1">
    <source>
        <dbReference type="EMBL" id="MCC3296858.1"/>
    </source>
</evidence>
<keyword evidence="2" id="KW-1185">Reference proteome</keyword>
<sequence length="66" mass="7365">MEIFLAGIVIALLIASITAVVMGIHNDGRGHLPPVRSNAPWHGNALWDVSDPRDLSLDHQRYQPRR</sequence>